<gene>
    <name evidence="10" type="ORF">FJ693_07700</name>
</gene>
<dbReference type="GO" id="GO:0006865">
    <property type="term" value="P:amino acid transport"/>
    <property type="evidence" value="ECO:0007669"/>
    <property type="project" value="UniProtKB-KW"/>
</dbReference>
<feature type="transmembrane region" description="Helical" evidence="9">
    <location>
        <begin position="92"/>
        <end position="111"/>
    </location>
</feature>
<evidence type="ECO:0000256" key="1">
    <source>
        <dbReference type="ARBA" id="ARBA00004651"/>
    </source>
</evidence>
<keyword evidence="2" id="KW-0813">Transport</keyword>
<evidence type="ECO:0000256" key="2">
    <source>
        <dbReference type="ARBA" id="ARBA00022448"/>
    </source>
</evidence>
<proteinExistence type="inferred from homology"/>
<feature type="transmembrane region" description="Helical" evidence="9">
    <location>
        <begin position="61"/>
        <end position="80"/>
    </location>
</feature>
<keyword evidence="7 9" id="KW-0472">Membrane</keyword>
<feature type="transmembrane region" description="Helical" evidence="9">
    <location>
        <begin position="6"/>
        <end position="27"/>
    </location>
</feature>
<comment type="caution">
    <text evidence="10">The sequence shown here is derived from an EMBL/GenBank/DDBJ whole genome shotgun (WGS) entry which is preliminary data.</text>
</comment>
<dbReference type="CDD" id="cd06582">
    <property type="entry name" value="TM_PBP1_LivH_like"/>
    <property type="match status" value="1"/>
</dbReference>
<dbReference type="InterPro" id="IPR052157">
    <property type="entry name" value="BCAA_transport_permease"/>
</dbReference>
<feature type="transmembrane region" description="Helical" evidence="9">
    <location>
        <begin position="258"/>
        <end position="276"/>
    </location>
</feature>
<dbReference type="Proteomes" id="UP000318693">
    <property type="component" value="Unassembled WGS sequence"/>
</dbReference>
<dbReference type="GO" id="GO:0005886">
    <property type="term" value="C:plasma membrane"/>
    <property type="evidence" value="ECO:0007669"/>
    <property type="project" value="UniProtKB-SubCell"/>
</dbReference>
<name>A0A552WT64_9MICO</name>
<sequence length="281" mass="28999">MTSLLNFLVIGIALGAIYGLIATSMGLIWQSTKVLDLAVGGYAAVAGMVAAALGFPLGIPVGLAAAVAASLIMGMVFLGLQKRGVTDQISAAFASIGLLFASTSFVLWYFGTEPRFVEFITGMWTFGGVSISRQGSFNVAVAVLLVGLVLWVIYKTPMGEVLRATAISPRNAQLIGIPVRLVQLSMFAVSGLLAGMAGVLMVFTRGMSFGLGLTLTIAAFGAMIVFGVRGLVTALLGGLIIGVVEAVGAGYFPASVASMVPLIFILVVLVTGRFKLEGARP</sequence>
<keyword evidence="3" id="KW-1003">Cell membrane</keyword>
<dbReference type="PANTHER" id="PTHR11795">
    <property type="entry name" value="BRANCHED-CHAIN AMINO ACID TRANSPORT SYSTEM PERMEASE PROTEIN LIVH"/>
    <property type="match status" value="1"/>
</dbReference>
<organism evidence="10 11">
    <name type="scientific">Georgenia yuyongxinii</name>
    <dbReference type="NCBI Taxonomy" id="2589797"/>
    <lineage>
        <taxon>Bacteria</taxon>
        <taxon>Bacillati</taxon>
        <taxon>Actinomycetota</taxon>
        <taxon>Actinomycetes</taxon>
        <taxon>Micrococcales</taxon>
        <taxon>Bogoriellaceae</taxon>
        <taxon>Georgenia</taxon>
    </lineage>
</organism>
<keyword evidence="4 9" id="KW-0812">Transmembrane</keyword>
<evidence type="ECO:0000256" key="7">
    <source>
        <dbReference type="ARBA" id="ARBA00023136"/>
    </source>
</evidence>
<evidence type="ECO:0000256" key="5">
    <source>
        <dbReference type="ARBA" id="ARBA00022970"/>
    </source>
</evidence>
<dbReference type="Pfam" id="PF02653">
    <property type="entry name" value="BPD_transp_2"/>
    <property type="match status" value="1"/>
</dbReference>
<dbReference type="AlphaFoldDB" id="A0A552WT64"/>
<dbReference type="InterPro" id="IPR001851">
    <property type="entry name" value="ABC_transp_permease"/>
</dbReference>
<dbReference type="EMBL" id="VJXR01000016">
    <property type="protein sequence ID" value="TRW45885.1"/>
    <property type="molecule type" value="Genomic_DNA"/>
</dbReference>
<keyword evidence="5" id="KW-0029">Amino-acid transport</keyword>
<protein>
    <submittedName>
        <fullName evidence="10">Branched-chain amino acid ABC transporter permease</fullName>
    </submittedName>
</protein>
<comment type="subcellular location">
    <subcellularLocation>
        <location evidence="1">Cell membrane</location>
        <topology evidence="1">Multi-pass membrane protein</topology>
    </subcellularLocation>
</comment>
<accession>A0A552WT64</accession>
<dbReference type="RefSeq" id="WP_143417947.1">
    <property type="nucleotide sequence ID" value="NZ_VJXR01000016.1"/>
</dbReference>
<evidence type="ECO:0000313" key="11">
    <source>
        <dbReference type="Proteomes" id="UP000318693"/>
    </source>
</evidence>
<feature type="transmembrane region" description="Helical" evidence="9">
    <location>
        <begin position="181"/>
        <end position="203"/>
    </location>
</feature>
<reference evidence="10 11" key="1">
    <citation type="submission" date="2019-07" db="EMBL/GenBank/DDBJ databases">
        <title>Georgenia wutianyii sp. nov. and Georgenia *** sp. nov. isolated from plateau pika (Ochotona curzoniae) in the Qinghai-Tibet plateau of China.</title>
        <authorList>
            <person name="Tian Z."/>
        </authorList>
    </citation>
    <scope>NUCLEOTIDE SEQUENCE [LARGE SCALE GENOMIC DNA]</scope>
    <source>
        <strain evidence="10 11">Z446</strain>
    </source>
</reference>
<feature type="transmembrane region" description="Helical" evidence="9">
    <location>
        <begin position="131"/>
        <end position="154"/>
    </location>
</feature>
<keyword evidence="11" id="KW-1185">Reference proteome</keyword>
<evidence type="ECO:0000256" key="8">
    <source>
        <dbReference type="ARBA" id="ARBA00037998"/>
    </source>
</evidence>
<dbReference type="GO" id="GO:0022857">
    <property type="term" value="F:transmembrane transporter activity"/>
    <property type="evidence" value="ECO:0007669"/>
    <property type="project" value="InterPro"/>
</dbReference>
<evidence type="ECO:0000256" key="4">
    <source>
        <dbReference type="ARBA" id="ARBA00022692"/>
    </source>
</evidence>
<evidence type="ECO:0000313" key="10">
    <source>
        <dbReference type="EMBL" id="TRW45885.1"/>
    </source>
</evidence>
<comment type="similarity">
    <text evidence="8">Belongs to the binding-protein-dependent transport system permease family. LivHM subfamily.</text>
</comment>
<evidence type="ECO:0000256" key="9">
    <source>
        <dbReference type="SAM" id="Phobius"/>
    </source>
</evidence>
<keyword evidence="6 9" id="KW-1133">Transmembrane helix</keyword>
<evidence type="ECO:0000256" key="6">
    <source>
        <dbReference type="ARBA" id="ARBA00022989"/>
    </source>
</evidence>
<dbReference type="PANTHER" id="PTHR11795:SF450">
    <property type="entry name" value="ABC TRANSPORTER PERMEASE PROTEIN"/>
    <property type="match status" value="1"/>
</dbReference>
<evidence type="ECO:0000256" key="3">
    <source>
        <dbReference type="ARBA" id="ARBA00022475"/>
    </source>
</evidence>